<gene>
    <name evidence="1" type="ORF">MOD07_18420</name>
</gene>
<evidence type="ECO:0000313" key="1">
    <source>
        <dbReference type="EMBL" id="MCY8511517.1"/>
    </source>
</evidence>
<organism evidence="1 2">
    <name type="scientific">Bacillus mojavensis</name>
    <dbReference type="NCBI Taxonomy" id="72360"/>
    <lineage>
        <taxon>Bacteria</taxon>
        <taxon>Bacillati</taxon>
        <taxon>Bacillota</taxon>
        <taxon>Bacilli</taxon>
        <taxon>Bacillales</taxon>
        <taxon>Bacillaceae</taxon>
        <taxon>Bacillus</taxon>
    </lineage>
</organism>
<accession>A0AAP3CU52</accession>
<dbReference type="RefSeq" id="WP_268447289.1">
    <property type="nucleotide sequence ID" value="NZ_JALAQA010000008.1"/>
</dbReference>
<sequence length="84" mass="9986">MNIHQYSYKKKGKIEFVFEDWPHSKVTMAAIQGYYFVRCIKWSSQDPIVTRTDLEKMEWAANQYVGTAPFYRKRKAFETPSSPK</sequence>
<dbReference type="EMBL" id="JALAQA010000008">
    <property type="protein sequence ID" value="MCY8511517.1"/>
    <property type="molecule type" value="Genomic_DNA"/>
</dbReference>
<comment type="caution">
    <text evidence="1">The sequence shown here is derived from an EMBL/GenBank/DDBJ whole genome shotgun (WGS) entry which is preliminary data.</text>
</comment>
<name>A0AAP3CU52_BACMO</name>
<dbReference type="Proteomes" id="UP001075387">
    <property type="component" value="Unassembled WGS sequence"/>
</dbReference>
<reference evidence="1" key="1">
    <citation type="submission" date="2022-02" db="EMBL/GenBank/DDBJ databases">
        <title>Crop Bioprotection Bacillus Genome Sequencing.</title>
        <authorList>
            <person name="Dunlap C."/>
        </authorList>
    </citation>
    <scope>NUCLEOTIDE SEQUENCE</scope>
    <source>
        <strain evidence="1">CK3O2B-54A</strain>
    </source>
</reference>
<proteinExistence type="predicted"/>
<dbReference type="AlphaFoldDB" id="A0AAP3CU52"/>
<evidence type="ECO:0000313" key="2">
    <source>
        <dbReference type="Proteomes" id="UP001075387"/>
    </source>
</evidence>
<protein>
    <submittedName>
        <fullName evidence="1">Uncharacterized protein</fullName>
    </submittedName>
</protein>